<dbReference type="Pfam" id="PF16537">
    <property type="entry name" value="T2SSB"/>
    <property type="match status" value="1"/>
</dbReference>
<dbReference type="InterPro" id="IPR032389">
    <property type="entry name" value="GspB_C"/>
</dbReference>
<feature type="compositionally biased region" description="Pro residues" evidence="1">
    <location>
        <begin position="153"/>
        <end position="166"/>
    </location>
</feature>
<dbReference type="Proteomes" id="UP000886667">
    <property type="component" value="Unassembled WGS sequence"/>
</dbReference>
<evidence type="ECO:0000313" key="4">
    <source>
        <dbReference type="EMBL" id="MCG7945673.1"/>
    </source>
</evidence>
<keyword evidence="2" id="KW-0812">Transmembrane</keyword>
<reference evidence="4" key="1">
    <citation type="journal article" date="2021" name="Proc. Natl. Acad. Sci. U.S.A.">
        <title>Global biogeography of chemosynthetic symbionts reveals both localized and globally distributed symbiont groups. .</title>
        <authorList>
            <person name="Osvatic J.T."/>
            <person name="Wilkins L.G.E."/>
            <person name="Leibrecht L."/>
            <person name="Leray M."/>
            <person name="Zauner S."/>
            <person name="Polzin J."/>
            <person name="Camacho Y."/>
            <person name="Gros O."/>
            <person name="van Gils J.A."/>
            <person name="Eisen J.A."/>
            <person name="Petersen J.M."/>
            <person name="Yuen B."/>
        </authorList>
    </citation>
    <scope>NUCLEOTIDE SEQUENCE</scope>
    <source>
        <strain evidence="4">MAGclacostrist064TRANS</strain>
    </source>
</reference>
<keyword evidence="2" id="KW-1133">Transmembrane helix</keyword>
<feature type="compositionally biased region" description="Low complexity" evidence="1">
    <location>
        <begin position="69"/>
        <end position="89"/>
    </location>
</feature>
<evidence type="ECO:0000313" key="5">
    <source>
        <dbReference type="Proteomes" id="UP000886667"/>
    </source>
</evidence>
<feature type="region of interest" description="Disordered" evidence="1">
    <location>
        <begin position="64"/>
        <end position="166"/>
    </location>
</feature>
<dbReference type="EMBL" id="JAEPCM010000142">
    <property type="protein sequence ID" value="MCG7945673.1"/>
    <property type="molecule type" value="Genomic_DNA"/>
</dbReference>
<keyword evidence="2" id="KW-0472">Membrane</keyword>
<sequence>MSLILEALKKAERQHKLGKVPGISAQASEQQSQAGSRLRWGLLSLVGIAILAIGLYLGGIQNRPPTDSQPQAKAAPEPAAKAAPIAEPARPSGELTARPVRSGQAAPGVKPQAKAVTAAVQAEPVEPMTQAAQTVAKPTQPPALPKVTAKPLQAPPPTPKPPPPPRAIPLHDMPGGFVSNLPAMNIDIHSYDPRPLKRYVLVNMEKYREGDYLAEGPLLIEILPEGVVMEHMGERFIFPLGNL</sequence>
<name>A0A9E4KAU5_9GAMM</name>
<feature type="transmembrane region" description="Helical" evidence="2">
    <location>
        <begin position="40"/>
        <end position="59"/>
    </location>
</feature>
<proteinExistence type="predicted"/>
<dbReference type="GO" id="GO:0015627">
    <property type="term" value="C:type II protein secretion system complex"/>
    <property type="evidence" value="ECO:0007669"/>
    <property type="project" value="InterPro"/>
</dbReference>
<gene>
    <name evidence="4" type="ORF">JAZ07_04930</name>
</gene>
<evidence type="ECO:0000256" key="1">
    <source>
        <dbReference type="SAM" id="MobiDB-lite"/>
    </source>
</evidence>
<protein>
    <submittedName>
        <fullName evidence="4">General secretion pathway protein GspB</fullName>
    </submittedName>
</protein>
<feature type="domain" description="Type II secretion system protein GspB C-terminal" evidence="3">
    <location>
        <begin position="181"/>
        <end position="237"/>
    </location>
</feature>
<comment type="caution">
    <text evidence="4">The sequence shown here is derived from an EMBL/GenBank/DDBJ whole genome shotgun (WGS) entry which is preliminary data.</text>
</comment>
<accession>A0A9E4KAU5</accession>
<organism evidence="4 5">
    <name type="scientific">Candidatus Thiodiazotropha taylori</name>
    <dbReference type="NCBI Taxonomy" id="2792791"/>
    <lineage>
        <taxon>Bacteria</taxon>
        <taxon>Pseudomonadati</taxon>
        <taxon>Pseudomonadota</taxon>
        <taxon>Gammaproteobacteria</taxon>
        <taxon>Chromatiales</taxon>
        <taxon>Sedimenticolaceae</taxon>
        <taxon>Candidatus Thiodiazotropha</taxon>
    </lineage>
</organism>
<evidence type="ECO:0000259" key="3">
    <source>
        <dbReference type="Pfam" id="PF16537"/>
    </source>
</evidence>
<dbReference type="AlphaFoldDB" id="A0A9E4KAU5"/>
<evidence type="ECO:0000256" key="2">
    <source>
        <dbReference type="SAM" id="Phobius"/>
    </source>
</evidence>